<evidence type="ECO:0000313" key="3">
    <source>
        <dbReference type="EMBL" id="MFI7587922.1"/>
    </source>
</evidence>
<evidence type="ECO:0000256" key="1">
    <source>
        <dbReference type="SAM" id="Phobius"/>
    </source>
</evidence>
<keyword evidence="1" id="KW-0812">Transmembrane</keyword>
<organism evidence="3 4">
    <name type="scientific">Spongisporangium articulatum</name>
    <dbReference type="NCBI Taxonomy" id="3362603"/>
    <lineage>
        <taxon>Bacteria</taxon>
        <taxon>Bacillati</taxon>
        <taxon>Actinomycetota</taxon>
        <taxon>Actinomycetes</taxon>
        <taxon>Kineosporiales</taxon>
        <taxon>Kineosporiaceae</taxon>
        <taxon>Spongisporangium</taxon>
    </lineage>
</organism>
<proteinExistence type="predicted"/>
<sequence>MTTGPDVFDPDGVEWSRVSPQLARLRRAVLLGTGGGLVVAAAALAVFVSPLFWLAEFVPLVGLAAGWGIIGRQVAAYGYAERADDLLVRRGVMFRNLVVVPYGRMQFVDVQAGPLERAFDVARVQLHTASAGTDALIPGLPPEEAARLRDRLASRGQARLAGL</sequence>
<name>A0ABW8ANJ1_9ACTN</name>
<protein>
    <submittedName>
        <fullName evidence="3">PH domain-containing protein</fullName>
    </submittedName>
</protein>
<gene>
    <name evidence="3" type="ORF">ACIB24_12690</name>
</gene>
<comment type="caution">
    <text evidence="3">The sequence shown here is derived from an EMBL/GenBank/DDBJ whole genome shotgun (WGS) entry which is preliminary data.</text>
</comment>
<feature type="domain" description="YdbS-like PH" evidence="2">
    <location>
        <begin position="75"/>
        <end position="152"/>
    </location>
</feature>
<dbReference type="RefSeq" id="WP_398280565.1">
    <property type="nucleotide sequence ID" value="NZ_JBITLV010000004.1"/>
</dbReference>
<dbReference type="EMBL" id="JBITLV010000004">
    <property type="protein sequence ID" value="MFI7587922.1"/>
    <property type="molecule type" value="Genomic_DNA"/>
</dbReference>
<reference evidence="3 4" key="1">
    <citation type="submission" date="2024-10" db="EMBL/GenBank/DDBJ databases">
        <title>The Natural Products Discovery Center: Release of the First 8490 Sequenced Strains for Exploring Actinobacteria Biosynthetic Diversity.</title>
        <authorList>
            <person name="Kalkreuter E."/>
            <person name="Kautsar S.A."/>
            <person name="Yang D."/>
            <person name="Bader C.D."/>
            <person name="Teijaro C.N."/>
            <person name="Fluegel L."/>
            <person name="Davis C.M."/>
            <person name="Simpson J.R."/>
            <person name="Lauterbach L."/>
            <person name="Steele A.D."/>
            <person name="Gui C."/>
            <person name="Meng S."/>
            <person name="Li G."/>
            <person name="Viehrig K."/>
            <person name="Ye F."/>
            <person name="Su P."/>
            <person name="Kiefer A.F."/>
            <person name="Nichols A."/>
            <person name="Cepeda A.J."/>
            <person name="Yan W."/>
            <person name="Fan B."/>
            <person name="Jiang Y."/>
            <person name="Adhikari A."/>
            <person name="Zheng C.-J."/>
            <person name="Schuster L."/>
            <person name="Cowan T.M."/>
            <person name="Smanski M.J."/>
            <person name="Chevrette M.G."/>
            <person name="De Carvalho L.P.S."/>
            <person name="Shen B."/>
        </authorList>
    </citation>
    <scope>NUCLEOTIDE SEQUENCE [LARGE SCALE GENOMIC DNA]</scope>
    <source>
        <strain evidence="3 4">NPDC049639</strain>
    </source>
</reference>
<dbReference type="InterPro" id="IPR005182">
    <property type="entry name" value="YdbS-like_PH"/>
</dbReference>
<dbReference type="PANTHER" id="PTHR34473:SF3">
    <property type="entry name" value="TRANSMEMBRANE PROTEIN-RELATED"/>
    <property type="match status" value="1"/>
</dbReference>
<dbReference type="Pfam" id="PF03703">
    <property type="entry name" value="bPH_2"/>
    <property type="match status" value="1"/>
</dbReference>
<keyword evidence="1" id="KW-1133">Transmembrane helix</keyword>
<evidence type="ECO:0000313" key="4">
    <source>
        <dbReference type="Proteomes" id="UP001612915"/>
    </source>
</evidence>
<keyword evidence="4" id="KW-1185">Reference proteome</keyword>
<accession>A0ABW8ANJ1</accession>
<dbReference type="PANTHER" id="PTHR34473">
    <property type="entry name" value="UPF0699 TRANSMEMBRANE PROTEIN YDBS"/>
    <property type="match status" value="1"/>
</dbReference>
<dbReference type="Proteomes" id="UP001612915">
    <property type="component" value="Unassembled WGS sequence"/>
</dbReference>
<evidence type="ECO:0000259" key="2">
    <source>
        <dbReference type="Pfam" id="PF03703"/>
    </source>
</evidence>
<keyword evidence="1" id="KW-0472">Membrane</keyword>
<feature type="transmembrane region" description="Helical" evidence="1">
    <location>
        <begin position="29"/>
        <end position="54"/>
    </location>
</feature>